<keyword evidence="2" id="KW-1185">Reference proteome</keyword>
<accession>A0ABR2AVU3</accession>
<reference evidence="1 2" key="1">
    <citation type="journal article" date="2024" name="G3 (Bethesda)">
        <title>Genome assembly of Hibiscus sabdariffa L. provides insights into metabolisms of medicinal natural products.</title>
        <authorList>
            <person name="Kim T."/>
        </authorList>
    </citation>
    <scope>NUCLEOTIDE SEQUENCE [LARGE SCALE GENOMIC DNA]</scope>
    <source>
        <strain evidence="1">TK-2024</strain>
        <tissue evidence="1">Old leaves</tissue>
    </source>
</reference>
<comment type="caution">
    <text evidence="1">The sequence shown here is derived from an EMBL/GenBank/DDBJ whole genome shotgun (WGS) entry which is preliminary data.</text>
</comment>
<evidence type="ECO:0000313" key="1">
    <source>
        <dbReference type="EMBL" id="KAK8498278.1"/>
    </source>
</evidence>
<sequence length="159" mass="16412">MVAVSGAIPLVPGVETLWTAERELVSSLETPNVVVQAQPSSGVQPGRVGTVEVRIPDVSNDALGCSNESCTNRPVSPGVSMDQSCRMVPADFSVNSTATPVPCQSIADGSHVATCSGLNSTSFEPAIELEPANELEHSVGLEPASQVTPELDNVLDSGQ</sequence>
<protein>
    <submittedName>
        <fullName evidence="1">Uncharacterized protein</fullName>
    </submittedName>
</protein>
<proteinExistence type="predicted"/>
<evidence type="ECO:0000313" key="2">
    <source>
        <dbReference type="Proteomes" id="UP001472677"/>
    </source>
</evidence>
<dbReference type="EMBL" id="JBBPBM010000272">
    <property type="protein sequence ID" value="KAK8498278.1"/>
    <property type="molecule type" value="Genomic_DNA"/>
</dbReference>
<organism evidence="1 2">
    <name type="scientific">Hibiscus sabdariffa</name>
    <name type="common">roselle</name>
    <dbReference type="NCBI Taxonomy" id="183260"/>
    <lineage>
        <taxon>Eukaryota</taxon>
        <taxon>Viridiplantae</taxon>
        <taxon>Streptophyta</taxon>
        <taxon>Embryophyta</taxon>
        <taxon>Tracheophyta</taxon>
        <taxon>Spermatophyta</taxon>
        <taxon>Magnoliopsida</taxon>
        <taxon>eudicotyledons</taxon>
        <taxon>Gunneridae</taxon>
        <taxon>Pentapetalae</taxon>
        <taxon>rosids</taxon>
        <taxon>malvids</taxon>
        <taxon>Malvales</taxon>
        <taxon>Malvaceae</taxon>
        <taxon>Malvoideae</taxon>
        <taxon>Hibiscus</taxon>
    </lineage>
</organism>
<gene>
    <name evidence="1" type="ORF">V6N12_055373</name>
</gene>
<dbReference type="Proteomes" id="UP001472677">
    <property type="component" value="Unassembled WGS sequence"/>
</dbReference>
<name>A0ABR2AVU3_9ROSI</name>